<reference evidence="2 3" key="1">
    <citation type="journal article" date="2016" name="Nat. Commun.">
        <title>Thousands of microbial genomes shed light on interconnected biogeochemical processes in an aquifer system.</title>
        <authorList>
            <person name="Anantharaman K."/>
            <person name="Brown C.T."/>
            <person name="Hug L.A."/>
            <person name="Sharon I."/>
            <person name="Castelle C.J."/>
            <person name="Probst A.J."/>
            <person name="Thomas B.C."/>
            <person name="Singh A."/>
            <person name="Wilkins M.J."/>
            <person name="Karaoz U."/>
            <person name="Brodie E.L."/>
            <person name="Williams K.H."/>
            <person name="Hubbard S.S."/>
            <person name="Banfield J.F."/>
        </authorList>
    </citation>
    <scope>NUCLEOTIDE SEQUENCE [LARGE SCALE GENOMIC DNA]</scope>
</reference>
<feature type="transmembrane region" description="Helical" evidence="1">
    <location>
        <begin position="150"/>
        <end position="167"/>
    </location>
</feature>
<name>A0A1F5B167_9BACT</name>
<accession>A0A1F5B167</accession>
<feature type="transmembrane region" description="Helical" evidence="1">
    <location>
        <begin position="99"/>
        <end position="119"/>
    </location>
</feature>
<sequence length="362" mass="40139">MEDHKKEDEIEQYLKTWGELKRFLRTTWNVSDFSIKALYFLVLGWPILLAYVCAIGGGTKLTSALALIPFVAFALALSISLAVDAVILTDPRGRKIFKWIMAIIGAELAVGIYLSALPLYNDPDLVPMVVLVLAAILVVQLSGKMKRIKTILWIFLIALTIVFIKGGREKALSDTKDNQQHTSSPAVYEVQKGYLVKNPSVPTRPLVAAETFKKISRGGSYVEIETNCADFLHNIIPINPGEKVKIMHINMAPMIHRNRCAFNIAGDAAPVTGSTPGEETLPWYRENLPHPDMPAYKLVFMLTDSSGIIARDYIKGDGEFVVFQNTGNDEAILHADYNYPKQFLSGVGRMGDTASISFVVYQ</sequence>
<keyword evidence="1" id="KW-1133">Transmembrane helix</keyword>
<protein>
    <submittedName>
        <fullName evidence="2">Uncharacterized protein</fullName>
    </submittedName>
</protein>
<dbReference type="Proteomes" id="UP000176639">
    <property type="component" value="Unassembled WGS sequence"/>
</dbReference>
<organism evidence="2 3">
    <name type="scientific">Candidatus Azambacteria bacterium RBG_16_47_10</name>
    <dbReference type="NCBI Taxonomy" id="1797292"/>
    <lineage>
        <taxon>Bacteria</taxon>
        <taxon>Candidatus Azamiibacteriota</taxon>
    </lineage>
</organism>
<gene>
    <name evidence="2" type="ORF">A2Z10_00790</name>
</gene>
<keyword evidence="1" id="KW-0812">Transmembrane</keyword>
<keyword evidence="1" id="KW-0472">Membrane</keyword>
<feature type="transmembrane region" description="Helical" evidence="1">
    <location>
        <begin position="37"/>
        <end position="58"/>
    </location>
</feature>
<feature type="transmembrane region" description="Helical" evidence="1">
    <location>
        <begin position="64"/>
        <end position="87"/>
    </location>
</feature>
<evidence type="ECO:0000256" key="1">
    <source>
        <dbReference type="SAM" id="Phobius"/>
    </source>
</evidence>
<dbReference type="AlphaFoldDB" id="A0A1F5B167"/>
<comment type="caution">
    <text evidence="2">The sequence shown here is derived from an EMBL/GenBank/DDBJ whole genome shotgun (WGS) entry which is preliminary data.</text>
</comment>
<feature type="transmembrane region" description="Helical" evidence="1">
    <location>
        <begin position="125"/>
        <end position="143"/>
    </location>
</feature>
<evidence type="ECO:0000313" key="2">
    <source>
        <dbReference type="EMBL" id="OGD24307.1"/>
    </source>
</evidence>
<evidence type="ECO:0000313" key="3">
    <source>
        <dbReference type="Proteomes" id="UP000176639"/>
    </source>
</evidence>
<proteinExistence type="predicted"/>
<dbReference type="EMBL" id="MEYI01000006">
    <property type="protein sequence ID" value="OGD24307.1"/>
    <property type="molecule type" value="Genomic_DNA"/>
</dbReference>